<comment type="similarity">
    <text evidence="2 12">Belongs to the ELO family.</text>
</comment>
<keyword evidence="7 12" id="KW-1133">Transmembrane helix</keyword>
<dbReference type="EMBL" id="KE503207">
    <property type="protein sequence ID" value="EPX72754.1"/>
    <property type="molecule type" value="Genomic_DNA"/>
</dbReference>
<evidence type="ECO:0000256" key="11">
    <source>
        <dbReference type="ARBA" id="ARBA00047375"/>
    </source>
</evidence>
<feature type="transmembrane region" description="Helical" evidence="12">
    <location>
        <begin position="60"/>
        <end position="81"/>
    </location>
</feature>
<evidence type="ECO:0000256" key="6">
    <source>
        <dbReference type="ARBA" id="ARBA00022832"/>
    </source>
</evidence>
<dbReference type="EC" id="2.3.1.-" evidence="12"/>
<dbReference type="AlphaFoldDB" id="S9RF98"/>
<feature type="transmembrane region" description="Helical" evidence="12">
    <location>
        <begin position="12"/>
        <end position="32"/>
    </location>
</feature>
<keyword evidence="3 12" id="KW-0444">Lipid biosynthesis</keyword>
<dbReference type="InterPro" id="IPR002076">
    <property type="entry name" value="ELO_fam"/>
</dbReference>
<evidence type="ECO:0000256" key="4">
    <source>
        <dbReference type="ARBA" id="ARBA00022679"/>
    </source>
</evidence>
<reference evidence="13 14" key="1">
    <citation type="journal article" date="2011" name="Science">
        <title>Comparative functional genomics of the fission yeasts.</title>
        <authorList>
            <person name="Rhind N."/>
            <person name="Chen Z."/>
            <person name="Yassour M."/>
            <person name="Thompson D.A."/>
            <person name="Haas B.J."/>
            <person name="Habib N."/>
            <person name="Wapinski I."/>
            <person name="Roy S."/>
            <person name="Lin M.F."/>
            <person name="Heiman D.I."/>
            <person name="Young S.K."/>
            <person name="Furuya K."/>
            <person name="Guo Y."/>
            <person name="Pidoux A."/>
            <person name="Chen H.M."/>
            <person name="Robbertse B."/>
            <person name="Goldberg J.M."/>
            <person name="Aoki K."/>
            <person name="Bayne E.H."/>
            <person name="Berlin A.M."/>
            <person name="Desjardins C.A."/>
            <person name="Dobbs E."/>
            <person name="Dukaj L."/>
            <person name="Fan L."/>
            <person name="FitzGerald M.G."/>
            <person name="French C."/>
            <person name="Gujja S."/>
            <person name="Hansen K."/>
            <person name="Keifenheim D."/>
            <person name="Levin J.Z."/>
            <person name="Mosher R.A."/>
            <person name="Mueller C.A."/>
            <person name="Pfiffner J."/>
            <person name="Priest M."/>
            <person name="Russ C."/>
            <person name="Smialowska A."/>
            <person name="Swoboda P."/>
            <person name="Sykes S.M."/>
            <person name="Vaughn M."/>
            <person name="Vengrova S."/>
            <person name="Yoder R."/>
            <person name="Zeng Q."/>
            <person name="Allshire R."/>
            <person name="Baulcombe D."/>
            <person name="Birren B.W."/>
            <person name="Brown W."/>
            <person name="Ekwall K."/>
            <person name="Kellis M."/>
            <person name="Leatherwood J."/>
            <person name="Levin H."/>
            <person name="Margalit H."/>
            <person name="Martienssen R."/>
            <person name="Nieduszynski C.A."/>
            <person name="Spatafora J.W."/>
            <person name="Friedman N."/>
            <person name="Dalgaard J.Z."/>
            <person name="Baumann P."/>
            <person name="Niki H."/>
            <person name="Regev A."/>
            <person name="Nusbaum C."/>
        </authorList>
    </citation>
    <scope>NUCLEOTIDE SEQUENCE [LARGE SCALE GENOMIC DNA]</scope>
    <source>
        <strain evidence="14">yFS286</strain>
    </source>
</reference>
<protein>
    <recommendedName>
        <fullName evidence="12">Elongation of fatty acids protein</fullName>
        <ecNumber evidence="12">2.3.1.-</ecNumber>
    </recommendedName>
</protein>
<dbReference type="GO" id="GO:0034625">
    <property type="term" value="P:fatty acid elongation, monounsaturated fatty acid"/>
    <property type="evidence" value="ECO:0007669"/>
    <property type="project" value="TreeGrafter"/>
</dbReference>
<dbReference type="GO" id="GO:0030148">
    <property type="term" value="P:sphingolipid biosynthetic process"/>
    <property type="evidence" value="ECO:0007669"/>
    <property type="project" value="TreeGrafter"/>
</dbReference>
<dbReference type="OMA" id="CRFPMGW"/>
<evidence type="ECO:0000256" key="3">
    <source>
        <dbReference type="ARBA" id="ARBA00022516"/>
    </source>
</evidence>
<dbReference type="GO" id="GO:0005789">
    <property type="term" value="C:endoplasmic reticulum membrane"/>
    <property type="evidence" value="ECO:0007669"/>
    <property type="project" value="TreeGrafter"/>
</dbReference>
<evidence type="ECO:0000313" key="14">
    <source>
        <dbReference type="Proteomes" id="UP000016088"/>
    </source>
</evidence>
<organism evidence="13 14">
    <name type="scientific">Schizosaccharomyces octosporus (strain yFS286)</name>
    <name type="common">Fission yeast</name>
    <name type="synonym">Octosporomyces octosporus</name>
    <dbReference type="NCBI Taxonomy" id="483514"/>
    <lineage>
        <taxon>Eukaryota</taxon>
        <taxon>Fungi</taxon>
        <taxon>Dikarya</taxon>
        <taxon>Ascomycota</taxon>
        <taxon>Taphrinomycotina</taxon>
        <taxon>Schizosaccharomycetes</taxon>
        <taxon>Schizosaccharomycetales</taxon>
        <taxon>Schizosaccharomycetaceae</taxon>
        <taxon>Schizosaccharomyces</taxon>
    </lineage>
</organism>
<evidence type="ECO:0000313" key="13">
    <source>
        <dbReference type="EMBL" id="EPX72754.1"/>
    </source>
</evidence>
<comment type="catalytic activity">
    <reaction evidence="11">
        <text>a very-long-chain acyl-CoA + malonyl-CoA + H(+) = a very-long-chain 3-oxoacyl-CoA + CO2 + CoA</text>
        <dbReference type="Rhea" id="RHEA:32727"/>
        <dbReference type="ChEBI" id="CHEBI:15378"/>
        <dbReference type="ChEBI" id="CHEBI:16526"/>
        <dbReference type="ChEBI" id="CHEBI:57287"/>
        <dbReference type="ChEBI" id="CHEBI:57384"/>
        <dbReference type="ChEBI" id="CHEBI:90725"/>
        <dbReference type="ChEBI" id="CHEBI:90736"/>
        <dbReference type="EC" id="2.3.1.199"/>
    </reaction>
</comment>
<keyword evidence="4 12" id="KW-0808">Transferase</keyword>
<dbReference type="PANTHER" id="PTHR11157">
    <property type="entry name" value="FATTY ACID ACYL TRANSFERASE-RELATED"/>
    <property type="match status" value="1"/>
</dbReference>
<evidence type="ECO:0000256" key="9">
    <source>
        <dbReference type="ARBA" id="ARBA00023136"/>
    </source>
</evidence>
<keyword evidence="8 12" id="KW-0443">Lipid metabolism</keyword>
<comment type="catalytic activity">
    <reaction evidence="12">
        <text>an acyl-CoA + malonyl-CoA + H(+) = a 3-oxoacyl-CoA + CO2 + CoA</text>
        <dbReference type="Rhea" id="RHEA:50252"/>
        <dbReference type="ChEBI" id="CHEBI:15378"/>
        <dbReference type="ChEBI" id="CHEBI:16526"/>
        <dbReference type="ChEBI" id="CHEBI:57287"/>
        <dbReference type="ChEBI" id="CHEBI:57384"/>
        <dbReference type="ChEBI" id="CHEBI:58342"/>
        <dbReference type="ChEBI" id="CHEBI:90726"/>
    </reaction>
    <physiologicalReaction direction="left-to-right" evidence="12">
        <dbReference type="Rhea" id="RHEA:50253"/>
    </physiologicalReaction>
</comment>
<evidence type="ECO:0000256" key="12">
    <source>
        <dbReference type="RuleBase" id="RU361115"/>
    </source>
</evidence>
<evidence type="ECO:0000256" key="1">
    <source>
        <dbReference type="ARBA" id="ARBA00004141"/>
    </source>
</evidence>
<dbReference type="PANTHER" id="PTHR11157:SF134">
    <property type="entry name" value="ELONGATION OF FATTY ACIDS PROTEIN 1-RELATED"/>
    <property type="match status" value="1"/>
</dbReference>
<dbReference type="GO" id="GO:0009922">
    <property type="term" value="F:fatty acid elongase activity"/>
    <property type="evidence" value="ECO:0007669"/>
    <property type="project" value="UniProtKB-EC"/>
</dbReference>
<dbReference type="GO" id="GO:0042761">
    <property type="term" value="P:very long-chain fatty acid biosynthetic process"/>
    <property type="evidence" value="ECO:0007669"/>
    <property type="project" value="TreeGrafter"/>
</dbReference>
<keyword evidence="10 12" id="KW-0275">Fatty acid biosynthesis</keyword>
<dbReference type="eggNOG" id="KOG3071">
    <property type="taxonomic scope" value="Eukaryota"/>
</dbReference>
<dbReference type="Proteomes" id="UP000016088">
    <property type="component" value="Unassembled WGS sequence"/>
</dbReference>
<dbReference type="Pfam" id="PF01151">
    <property type="entry name" value="ELO"/>
    <property type="match status" value="1"/>
</dbReference>
<evidence type="ECO:0000256" key="8">
    <source>
        <dbReference type="ARBA" id="ARBA00023098"/>
    </source>
</evidence>
<evidence type="ECO:0000256" key="10">
    <source>
        <dbReference type="ARBA" id="ARBA00023160"/>
    </source>
</evidence>
<keyword evidence="5 12" id="KW-0812">Transmembrane</keyword>
<proteinExistence type="inferred from homology"/>
<dbReference type="HOGENOM" id="CLU_048483_6_1_1"/>
<keyword evidence="6 12" id="KW-0276">Fatty acid metabolism</keyword>
<dbReference type="GeneID" id="25029500"/>
<evidence type="ECO:0000256" key="5">
    <source>
        <dbReference type="ARBA" id="ARBA00022692"/>
    </source>
</evidence>
<evidence type="ECO:0000256" key="7">
    <source>
        <dbReference type="ARBA" id="ARBA00022989"/>
    </source>
</evidence>
<keyword evidence="9 12" id="KW-0472">Membrane</keyword>
<feature type="transmembrane region" description="Helical" evidence="12">
    <location>
        <begin position="144"/>
        <end position="164"/>
    </location>
</feature>
<feature type="transmembrane region" description="Helical" evidence="12">
    <location>
        <begin position="187"/>
        <end position="207"/>
    </location>
</feature>
<dbReference type="PROSITE" id="PS01188">
    <property type="entry name" value="ELO"/>
    <property type="match status" value="1"/>
</dbReference>
<accession>S9RF98</accession>
<sequence>MKYRSPIRLKKTFQYYNLVFSVSSGILALLIFEQVAPMIYKHGFFFSICNEKAWSQPLLFLYYCAYISKFLELADTLFLVLRKKPLQFLHYYHHGATAFLVYSQIVGRTSISWLIIEINLLVHVVMYYYYYLVARGIRVPWKKWVTRFQIIQFFADLGFIYFVFGTELLYRSKNYKYCMGHCSGDPFAALCGLVTISSYLVLFVVFYRNTYKKNAASKKAKQSTSYSASDNLHLKVLSKNNATLTESSCSTFVNNLGPISPGLRRNK</sequence>
<dbReference type="GO" id="GO:0034626">
    <property type="term" value="P:fatty acid elongation, polyunsaturated fatty acid"/>
    <property type="evidence" value="ECO:0007669"/>
    <property type="project" value="TreeGrafter"/>
</dbReference>
<gene>
    <name evidence="13" type="ORF">SOCG_00516</name>
</gene>
<keyword evidence="14" id="KW-1185">Reference proteome</keyword>
<dbReference type="InterPro" id="IPR030457">
    <property type="entry name" value="ELO_CS"/>
</dbReference>
<feature type="transmembrane region" description="Helical" evidence="12">
    <location>
        <begin position="111"/>
        <end position="132"/>
    </location>
</feature>
<comment type="subcellular location">
    <subcellularLocation>
        <location evidence="1">Membrane</location>
        <topology evidence="1">Multi-pass membrane protein</topology>
    </subcellularLocation>
</comment>
<evidence type="ECO:0000256" key="2">
    <source>
        <dbReference type="ARBA" id="ARBA00007263"/>
    </source>
</evidence>
<dbReference type="GO" id="GO:0019367">
    <property type="term" value="P:fatty acid elongation, saturated fatty acid"/>
    <property type="evidence" value="ECO:0007669"/>
    <property type="project" value="TreeGrafter"/>
</dbReference>
<dbReference type="RefSeq" id="XP_013018390.1">
    <property type="nucleotide sequence ID" value="XM_013162936.1"/>
</dbReference>
<feature type="transmembrane region" description="Helical" evidence="12">
    <location>
        <begin position="88"/>
        <end position="105"/>
    </location>
</feature>
<dbReference type="OrthoDB" id="434092at2759"/>
<dbReference type="VEuPathDB" id="FungiDB:SOCG_00516"/>
<name>S9RF98_SCHOY</name>